<proteinExistence type="predicted"/>
<evidence type="ECO:0000256" key="1">
    <source>
        <dbReference type="SAM" id="SignalP"/>
    </source>
</evidence>
<dbReference type="EMBL" id="JACICA010000005">
    <property type="protein sequence ID" value="MBB3702790.1"/>
    <property type="molecule type" value="Genomic_DNA"/>
</dbReference>
<evidence type="ECO:0000313" key="2">
    <source>
        <dbReference type="EMBL" id="MBB3702790.1"/>
    </source>
</evidence>
<dbReference type="AlphaFoldDB" id="A0A7W5Y1L9"/>
<feature type="chain" id="PRO_5031457017" description="Fimbrillin family protein" evidence="1">
    <location>
        <begin position="24"/>
        <end position="542"/>
    </location>
</feature>
<comment type="caution">
    <text evidence="2">The sequence shown here is derived from an EMBL/GenBank/DDBJ whole genome shotgun (WGS) entry which is preliminary data.</text>
</comment>
<accession>A0A7W5Y1L9</accession>
<dbReference type="Proteomes" id="UP000541425">
    <property type="component" value="Unassembled WGS sequence"/>
</dbReference>
<dbReference type="RefSeq" id="WP_183696514.1">
    <property type="nucleotide sequence ID" value="NZ_JACICA010000005.1"/>
</dbReference>
<organism evidence="2 3">
    <name type="scientific">Alloprevotella rava</name>
    <dbReference type="NCBI Taxonomy" id="671218"/>
    <lineage>
        <taxon>Bacteria</taxon>
        <taxon>Pseudomonadati</taxon>
        <taxon>Bacteroidota</taxon>
        <taxon>Bacteroidia</taxon>
        <taxon>Bacteroidales</taxon>
        <taxon>Prevotellaceae</taxon>
        <taxon>Alloprevotella</taxon>
    </lineage>
</organism>
<sequence>MIKLSNKTFLGIAALFCAIFLLAACSSEEITPATPGGNASKVLTTFVAGTPATNDTPTTSSSRHTSMDYTTGNFFWEEGDRIFVKDDNGQWQRSSNAVDAAHAHSAAFEFKVPGTFTASNTYKIYYAGKNGTNDQVSISTAQTQTSPNTTVHIGDAGDCGIADATRRGTTNEFDFRLNHQAAMLVFQPYTTNAVLQRCTLTKIEVLAEDEVAGTYTLDPTTNSLTGNGNSKTIVLTTKGTGAYADGFLLTNTTPDRSLNGAYMVIKPGTHRLKVRFWLKDNVDNIEGTITKRFPSFNYAANTYYDLSANLKLKEYGARDYSMWDAKEPYWSGHEWDSTDPWQPTMNGESHSGQPIPSDRLRWYADAGSNKIAPKTDRFKATPNVNLMRWYAEKGNPHWDGDELWFSMGHLRKGGLWLKKKAVIAAENSTTLAAMSTAAPDGTNYDVLNIEYPYQKNSIDKSVLSASETANYFYLPTAGDYIASSSFVPAKLESVGSSGYYWTSTSVGYYSYCLQFFRNNNGTISLRIAKISRTYGILPWPFE</sequence>
<protein>
    <recommendedName>
        <fullName evidence="4">Fimbrillin family protein</fullName>
    </recommendedName>
</protein>
<name>A0A7W5Y1L9_9BACT</name>
<reference evidence="2 3" key="1">
    <citation type="submission" date="2020-08" db="EMBL/GenBank/DDBJ databases">
        <title>Genomic Encyclopedia of Type Strains, Phase IV (KMG-IV): sequencing the most valuable type-strain genomes for metagenomic binning, comparative biology and taxonomic classification.</title>
        <authorList>
            <person name="Goeker M."/>
        </authorList>
    </citation>
    <scope>NUCLEOTIDE SEQUENCE [LARGE SCALE GENOMIC DNA]</scope>
    <source>
        <strain evidence="2 3">DSM 22548</strain>
    </source>
</reference>
<dbReference type="PROSITE" id="PS51257">
    <property type="entry name" value="PROKAR_LIPOPROTEIN"/>
    <property type="match status" value="1"/>
</dbReference>
<evidence type="ECO:0008006" key="4">
    <source>
        <dbReference type="Google" id="ProtNLM"/>
    </source>
</evidence>
<evidence type="ECO:0000313" key="3">
    <source>
        <dbReference type="Proteomes" id="UP000541425"/>
    </source>
</evidence>
<gene>
    <name evidence="2" type="ORF">FHS60_001259</name>
</gene>
<keyword evidence="1" id="KW-0732">Signal</keyword>
<feature type="signal peptide" evidence="1">
    <location>
        <begin position="1"/>
        <end position="23"/>
    </location>
</feature>